<feature type="compositionally biased region" description="Basic and acidic residues" evidence="1">
    <location>
        <begin position="434"/>
        <end position="465"/>
    </location>
</feature>
<proteinExistence type="predicted"/>
<organism evidence="2 3">
    <name type="scientific">Mytilus coruscus</name>
    <name type="common">Sea mussel</name>
    <dbReference type="NCBI Taxonomy" id="42192"/>
    <lineage>
        <taxon>Eukaryota</taxon>
        <taxon>Metazoa</taxon>
        <taxon>Spiralia</taxon>
        <taxon>Lophotrochozoa</taxon>
        <taxon>Mollusca</taxon>
        <taxon>Bivalvia</taxon>
        <taxon>Autobranchia</taxon>
        <taxon>Pteriomorphia</taxon>
        <taxon>Mytilida</taxon>
        <taxon>Mytiloidea</taxon>
        <taxon>Mytilidae</taxon>
        <taxon>Mytilinae</taxon>
        <taxon>Mytilus</taxon>
    </lineage>
</organism>
<sequence length="495" mass="54990">MLVESPCQDFKTVVNLATLPCGGCPYCARAQAQWSKFMTDVDDVVPLASKRCRGVTVATVGSDVVIVPDNLDCSIRVVQEGLGVVLGKYSVDQIREGQGRDPDFGWLLNWLDDNDYQPAEGELFRSSTHAKLHWTGRERFSRDERGLVMYHAKEGNENRLLVPREWRKEIMELPPLHGELPDLQGYVSGLEEAIRSAHEVARANLKTAQLRSKRAYDLRVVAHQYNKGGVVYKLDTVSVSGMYKKLSPMWRGPGVILERISPYLYKGVPVMSSDEDNVEGSPKRSWAAEEKKGEGTPFERHQDMGSSVDSTLDPGESQKGQEGETRVTSEVPGKATSGDNRDPSTESEGVSETWGSGAVGWSPRDMSPNSRGRVRSGTRDGPVRDPSGGRGRCSDPRSTPVGIPADWDAHSAPPLGRGLRRKETTQERKRRRQKQADRLREETARLERALRRAHEQQGPQPERRSQVGVLKQATHMVQGERRLGCPSRGHPNTPA</sequence>
<dbReference type="EMBL" id="CACVKT020001654">
    <property type="protein sequence ID" value="CAC5370173.1"/>
    <property type="molecule type" value="Genomic_DNA"/>
</dbReference>
<gene>
    <name evidence="2" type="ORF">MCOR_9116</name>
</gene>
<accession>A0A6J8APW8</accession>
<keyword evidence="3" id="KW-1185">Reference proteome</keyword>
<protein>
    <submittedName>
        <fullName evidence="2">Uncharacterized protein</fullName>
    </submittedName>
</protein>
<dbReference type="OrthoDB" id="6204930at2759"/>
<evidence type="ECO:0000313" key="2">
    <source>
        <dbReference type="EMBL" id="CAC5370173.1"/>
    </source>
</evidence>
<reference evidence="2 3" key="1">
    <citation type="submission" date="2020-06" db="EMBL/GenBank/DDBJ databases">
        <authorList>
            <person name="Li R."/>
            <person name="Bekaert M."/>
        </authorList>
    </citation>
    <scope>NUCLEOTIDE SEQUENCE [LARGE SCALE GENOMIC DNA]</scope>
    <source>
        <strain evidence="3">wild</strain>
    </source>
</reference>
<dbReference type="Proteomes" id="UP000507470">
    <property type="component" value="Unassembled WGS sequence"/>
</dbReference>
<feature type="region of interest" description="Disordered" evidence="1">
    <location>
        <begin position="273"/>
        <end position="495"/>
    </location>
</feature>
<dbReference type="AlphaFoldDB" id="A0A6J8APW8"/>
<name>A0A6J8APW8_MYTCO</name>
<evidence type="ECO:0000313" key="3">
    <source>
        <dbReference type="Proteomes" id="UP000507470"/>
    </source>
</evidence>
<evidence type="ECO:0000256" key="1">
    <source>
        <dbReference type="SAM" id="MobiDB-lite"/>
    </source>
</evidence>
<feature type="compositionally biased region" description="Basic and acidic residues" evidence="1">
    <location>
        <begin position="286"/>
        <end position="303"/>
    </location>
</feature>